<proteinExistence type="inferred from homology"/>
<evidence type="ECO:0000256" key="5">
    <source>
        <dbReference type="PIRSR" id="PIRSR001430-1"/>
    </source>
</evidence>
<dbReference type="InterPro" id="IPR020094">
    <property type="entry name" value="TruA/RsuA/RluB/E/F_N"/>
</dbReference>
<comment type="caution">
    <text evidence="4">Lacks conserved residue(s) required for the propagation of feature annotation.</text>
</comment>
<feature type="active site" description="Nucleophile" evidence="4 5">
    <location>
        <position position="78"/>
    </location>
</feature>
<dbReference type="GO" id="GO:0031119">
    <property type="term" value="P:tRNA pseudouridine synthesis"/>
    <property type="evidence" value="ECO:0007669"/>
    <property type="project" value="UniProtKB-UniRule"/>
</dbReference>
<accession>A0A3A1Y8Q0</accession>
<evidence type="ECO:0000256" key="4">
    <source>
        <dbReference type="HAMAP-Rule" id="MF_00171"/>
    </source>
</evidence>
<keyword evidence="10" id="KW-1185">Reference proteome</keyword>
<dbReference type="EC" id="5.4.99.12" evidence="4"/>
<sequence>MKETLLDFSTTVDKKSYLPEDYQEKEYFNVAMLVAYKGTNYAGFQRQDHAISVQGCLEKALSKVANHQVETFCAGRTDAGVHGTNQVINFYTTASRAEHGWLRGTNTHLPEDIRILKCKIVPLDFHSRFSALSRRYRYVILENSMGDAHLHSAVTCIKQTLNHELMQEAANYLLGEQDFKSFQAARCQATTSNRCIYKADFYRQGNFLIFDIQANAFLYHMVRNIMGALIKVGKGELSVADFKSIIVAKDRKLAPPTAPADGLYLVEVGYPEEYLELKPVTIGPSFLLD</sequence>
<comment type="catalytic activity">
    <reaction evidence="4 7">
        <text>uridine(38/39/40) in tRNA = pseudouridine(38/39/40) in tRNA</text>
        <dbReference type="Rhea" id="RHEA:22376"/>
        <dbReference type="Rhea" id="RHEA-COMP:10085"/>
        <dbReference type="Rhea" id="RHEA-COMP:10087"/>
        <dbReference type="ChEBI" id="CHEBI:65314"/>
        <dbReference type="ChEBI" id="CHEBI:65315"/>
        <dbReference type="EC" id="5.4.99.12"/>
    </reaction>
</comment>
<dbReference type="Gene3D" id="3.30.70.580">
    <property type="entry name" value="Pseudouridine synthase I, catalytic domain, N-terminal subdomain"/>
    <property type="match status" value="1"/>
</dbReference>
<evidence type="ECO:0000313" key="9">
    <source>
        <dbReference type="EMBL" id="RIY33600.1"/>
    </source>
</evidence>
<dbReference type="SUPFAM" id="SSF55120">
    <property type="entry name" value="Pseudouridine synthase"/>
    <property type="match status" value="1"/>
</dbReference>
<dbReference type="GO" id="GO:0160147">
    <property type="term" value="F:tRNA pseudouridine(38-40) synthase activity"/>
    <property type="evidence" value="ECO:0007669"/>
    <property type="project" value="UniProtKB-EC"/>
</dbReference>
<dbReference type="PANTHER" id="PTHR11142">
    <property type="entry name" value="PSEUDOURIDYLATE SYNTHASE"/>
    <property type="match status" value="1"/>
</dbReference>
<dbReference type="EMBL" id="NRJF01000191">
    <property type="protein sequence ID" value="RIY33600.1"/>
    <property type="molecule type" value="Genomic_DNA"/>
</dbReference>
<comment type="subunit">
    <text evidence="4">Homodimer.</text>
</comment>
<dbReference type="PANTHER" id="PTHR11142:SF0">
    <property type="entry name" value="TRNA PSEUDOURIDINE SYNTHASE-LIKE 1"/>
    <property type="match status" value="1"/>
</dbReference>
<dbReference type="CDD" id="cd02570">
    <property type="entry name" value="PseudoU_synth_EcTruA"/>
    <property type="match status" value="1"/>
</dbReference>
<name>A0A3A1Y8Q0_9GAMM</name>
<dbReference type="InterPro" id="IPR001406">
    <property type="entry name" value="PsdUridine_synth_TruA"/>
</dbReference>
<reference evidence="9 10" key="1">
    <citation type="submission" date="2017-08" db="EMBL/GenBank/DDBJ databases">
        <title>Reclassification of Bisgaard taxon 37 and 44.</title>
        <authorList>
            <person name="Christensen H."/>
        </authorList>
    </citation>
    <scope>NUCLEOTIDE SEQUENCE [LARGE SCALE GENOMIC DNA]</scope>
    <source>
        <strain evidence="9 10">EEAB3T1</strain>
    </source>
</reference>
<comment type="similarity">
    <text evidence="1 4 7">Belongs to the tRNA pseudouridine synthase TruA family.</text>
</comment>
<feature type="domain" description="Pseudouridine synthase I TruA alpha/beta" evidence="8">
    <location>
        <begin position="169"/>
        <end position="271"/>
    </location>
</feature>
<dbReference type="InterPro" id="IPR020097">
    <property type="entry name" value="PsdUridine_synth_TruA_a/b_dom"/>
</dbReference>
<dbReference type="RefSeq" id="WP_119535101.1">
    <property type="nucleotide sequence ID" value="NZ_NRJF01000191.1"/>
</dbReference>
<dbReference type="Gene3D" id="3.30.70.660">
    <property type="entry name" value="Pseudouridine synthase I, catalytic domain, C-terminal subdomain"/>
    <property type="match status" value="1"/>
</dbReference>
<feature type="binding site" evidence="4 6">
    <location>
        <position position="136"/>
    </location>
    <ligand>
        <name>substrate</name>
    </ligand>
</feature>
<dbReference type="PIRSF" id="PIRSF001430">
    <property type="entry name" value="tRNA_psdUrid_synth"/>
    <property type="match status" value="1"/>
</dbReference>
<evidence type="ECO:0000256" key="6">
    <source>
        <dbReference type="PIRSR" id="PIRSR001430-2"/>
    </source>
</evidence>
<dbReference type="InterPro" id="IPR020103">
    <property type="entry name" value="PsdUridine_synth_cat_dom_sf"/>
</dbReference>
<dbReference type="Pfam" id="PF01416">
    <property type="entry name" value="PseudoU_synth_1"/>
    <property type="match status" value="2"/>
</dbReference>
<evidence type="ECO:0000256" key="1">
    <source>
        <dbReference type="ARBA" id="ARBA00009375"/>
    </source>
</evidence>
<evidence type="ECO:0000256" key="2">
    <source>
        <dbReference type="ARBA" id="ARBA00022694"/>
    </source>
</evidence>
<keyword evidence="2 4" id="KW-0819">tRNA processing</keyword>
<dbReference type="AlphaFoldDB" id="A0A3A1Y8Q0"/>
<dbReference type="GO" id="GO:0003723">
    <property type="term" value="F:RNA binding"/>
    <property type="evidence" value="ECO:0007669"/>
    <property type="project" value="InterPro"/>
</dbReference>
<evidence type="ECO:0000259" key="8">
    <source>
        <dbReference type="Pfam" id="PF01416"/>
    </source>
</evidence>
<dbReference type="FunFam" id="3.30.70.580:FF:000001">
    <property type="entry name" value="tRNA pseudouridine synthase A"/>
    <property type="match status" value="1"/>
</dbReference>
<dbReference type="InterPro" id="IPR020095">
    <property type="entry name" value="PsdUridine_synth_TruA_C"/>
</dbReference>
<gene>
    <name evidence="4" type="primary">truA</name>
    <name evidence="9" type="ORF">CKF59_06290</name>
</gene>
<dbReference type="HAMAP" id="MF_00171">
    <property type="entry name" value="TruA"/>
    <property type="match status" value="1"/>
</dbReference>
<dbReference type="NCBIfam" id="TIGR00071">
    <property type="entry name" value="hisT_truA"/>
    <property type="match status" value="1"/>
</dbReference>
<comment type="function">
    <text evidence="4">Formation of pseudouridine at positions 38, 39 and 40 in the anticodon stem and loop of transfer RNAs.</text>
</comment>
<dbReference type="Proteomes" id="UP000265964">
    <property type="component" value="Unassembled WGS sequence"/>
</dbReference>
<comment type="caution">
    <text evidence="9">The sequence shown here is derived from an EMBL/GenBank/DDBJ whole genome shotgun (WGS) entry which is preliminary data.</text>
</comment>
<evidence type="ECO:0000256" key="3">
    <source>
        <dbReference type="ARBA" id="ARBA00023235"/>
    </source>
</evidence>
<feature type="domain" description="Pseudouridine synthase I TruA alpha/beta" evidence="8">
    <location>
        <begin position="33"/>
        <end position="129"/>
    </location>
</feature>
<dbReference type="OrthoDB" id="9811823at2"/>
<organism evidence="9 10">
    <name type="scientific">Psittacicella gerlachiana</name>
    <dbReference type="NCBI Taxonomy" id="2028574"/>
    <lineage>
        <taxon>Bacteria</taxon>
        <taxon>Pseudomonadati</taxon>
        <taxon>Pseudomonadota</taxon>
        <taxon>Gammaproteobacteria</taxon>
        <taxon>Pasteurellales</taxon>
        <taxon>Psittacicellaceae</taxon>
        <taxon>Psittacicella</taxon>
    </lineage>
</organism>
<keyword evidence="3 4" id="KW-0413">Isomerase</keyword>
<protein>
    <recommendedName>
        <fullName evidence="4">tRNA pseudouridine synthase A</fullName>
        <ecNumber evidence="4">5.4.99.12</ecNumber>
    </recommendedName>
    <alternativeName>
        <fullName evidence="4">tRNA pseudouridine(38-40) synthase</fullName>
    </alternativeName>
    <alternativeName>
        <fullName evidence="4">tRNA pseudouridylate synthase I</fullName>
    </alternativeName>
    <alternativeName>
        <fullName evidence="4">tRNA-uridine isomerase I</fullName>
    </alternativeName>
</protein>
<evidence type="ECO:0000313" key="10">
    <source>
        <dbReference type="Proteomes" id="UP000265964"/>
    </source>
</evidence>
<evidence type="ECO:0000256" key="7">
    <source>
        <dbReference type="RuleBase" id="RU003792"/>
    </source>
</evidence>